<proteinExistence type="predicted"/>
<name>A0A2B7X9I9_9EURO</name>
<gene>
    <name evidence="2" type="ORF">GX51_02737</name>
</gene>
<evidence type="ECO:0000256" key="1">
    <source>
        <dbReference type="ARBA" id="ARBA00023254"/>
    </source>
</evidence>
<evidence type="ECO:0000313" key="2">
    <source>
        <dbReference type="EMBL" id="PGH05766.1"/>
    </source>
</evidence>
<keyword evidence="3" id="KW-1185">Reference proteome</keyword>
<sequence>MLPVCQSTTANTKFILDFGTFLHKIFLKHVEDDDETVFHNKLPSINRHINRILEVPTVPLLEDRPLLDSMGTKLWNVCTRLIRKDGEKGERLLVLCAARAFSFFMIEFGTGNKEQGTDSEHTDDMRLLKVALATARRCLDVDQLDLCLNVLRKAAVREEVLSRRNQDNDTPDGSICKSSTEYYILRMALSCRQDQIDIAEHMFSKIDIAYLGLDLTMAERLAGVLYDIGKSMLSRGEHSLAATWLQRSYEALPQHEDGRLGEDVRELRLAVLLGQVRANMLLQQEDGEAIVANLLDLLEQEYGNRLPVILINLDVISKATSPDSQCYYEKLCYAVRTIPATESNFEMIIRCVLRLNKWSSELAVDVLQQLLLQRLLLHNNISILEKCFVTYVWMQTALPELTAGLDSLSATIDRIDESLRKPLSEEAAQASLILQWKKANIAYENKDYDIAERWCLLSQHKIFENAGAANKAKICRKMILCALGKMDGSKARQLFSNMPEISRSEGLTQYLLYRVALLERDSELARGCLENLSKQGAGSENYILACLAETRHTEDKHQEVITLRILLDMLDKKSLDGIHLPALLRYTIRLLVAEVSSTHQSVRLEVIENTCHVFEIASAKVIEYRNQSNHNPFSISEMEWFSRNSYNLAVKYCTKWDTSPVLSLVNTCIKFLDMYPSNLSPKQLYDVNLRRLLCHFLGALLSMARARTETDTQAQADYYLDSRNHIQFFRGVLNCESTNWEETHRDDLFKKHRTLLAFDFEAAVRLRQWGSLDEIIEESEFVSDDILYGTFLDALLCSDAPLKSTTRALQQITTHIVRRGEVRDTSKLSRWIRCQFQLALDSNVEMAEDMLDQAYALAREGNSQYQLQYQQCEQKKPQGPETSSSCYPEEELEWLSTTTFNRAIDFYTKPDDVSCRKWAQKALDLAGLMRDGGLLYKVLRERFEGLRWE</sequence>
<dbReference type="STRING" id="2060905.A0A2B7X9I9"/>
<dbReference type="EMBL" id="PDNC01000027">
    <property type="protein sequence ID" value="PGH05766.1"/>
    <property type="molecule type" value="Genomic_DNA"/>
</dbReference>
<dbReference type="GO" id="GO:0051321">
    <property type="term" value="P:meiotic cell cycle"/>
    <property type="evidence" value="ECO:0007669"/>
    <property type="project" value="UniProtKB-KW"/>
</dbReference>
<dbReference type="Pfam" id="PF08631">
    <property type="entry name" value="SPO22"/>
    <property type="match status" value="1"/>
</dbReference>
<dbReference type="InterPro" id="IPR039057">
    <property type="entry name" value="Spo22/ZIP4"/>
</dbReference>
<dbReference type="AlphaFoldDB" id="A0A2B7X9I9"/>
<comment type="caution">
    <text evidence="2">The sequence shown here is derived from an EMBL/GenBank/DDBJ whole genome shotgun (WGS) entry which is preliminary data.</text>
</comment>
<evidence type="ECO:0008006" key="4">
    <source>
        <dbReference type="Google" id="ProtNLM"/>
    </source>
</evidence>
<dbReference type="PANTHER" id="PTHR40375:SF2">
    <property type="entry name" value="SPORULATION-SPECIFIC PROTEIN 22"/>
    <property type="match status" value="1"/>
</dbReference>
<dbReference type="OrthoDB" id="65716at2759"/>
<reference evidence="2 3" key="1">
    <citation type="submission" date="2017-10" db="EMBL/GenBank/DDBJ databases">
        <title>Comparative genomics in systemic dimorphic fungi from Ajellomycetaceae.</title>
        <authorList>
            <person name="Munoz J.F."/>
            <person name="Mcewen J.G."/>
            <person name="Clay O.K."/>
            <person name="Cuomo C.A."/>
        </authorList>
    </citation>
    <scope>NUCLEOTIDE SEQUENCE [LARGE SCALE GENOMIC DNA]</scope>
    <source>
        <strain evidence="2 3">UAMH130</strain>
    </source>
</reference>
<dbReference type="InterPro" id="IPR013940">
    <property type="entry name" value="Spo22/ZIP4/TEX11"/>
</dbReference>
<dbReference type="PANTHER" id="PTHR40375">
    <property type="entry name" value="SPORULATION-SPECIFIC PROTEIN 22"/>
    <property type="match status" value="1"/>
</dbReference>
<dbReference type="GO" id="GO:0090173">
    <property type="term" value="P:regulation of synaptonemal complex assembly"/>
    <property type="evidence" value="ECO:0007669"/>
    <property type="project" value="InterPro"/>
</dbReference>
<protein>
    <recommendedName>
        <fullName evidence="4">Protein ZIP4 homolog</fullName>
    </recommendedName>
</protein>
<dbReference type="Proteomes" id="UP000224080">
    <property type="component" value="Unassembled WGS sequence"/>
</dbReference>
<keyword evidence="1" id="KW-0469">Meiosis</keyword>
<evidence type="ECO:0000313" key="3">
    <source>
        <dbReference type="Proteomes" id="UP000224080"/>
    </source>
</evidence>
<organism evidence="2 3">
    <name type="scientific">Blastomyces parvus</name>
    <dbReference type="NCBI Taxonomy" id="2060905"/>
    <lineage>
        <taxon>Eukaryota</taxon>
        <taxon>Fungi</taxon>
        <taxon>Dikarya</taxon>
        <taxon>Ascomycota</taxon>
        <taxon>Pezizomycotina</taxon>
        <taxon>Eurotiomycetes</taxon>
        <taxon>Eurotiomycetidae</taxon>
        <taxon>Onygenales</taxon>
        <taxon>Ajellomycetaceae</taxon>
        <taxon>Blastomyces</taxon>
    </lineage>
</organism>
<accession>A0A2B7X9I9</accession>